<evidence type="ECO:0000256" key="2">
    <source>
        <dbReference type="ARBA" id="ARBA00022692"/>
    </source>
</evidence>
<dbReference type="EMBL" id="JACYWE010000004">
    <property type="protein sequence ID" value="MBD8506495.1"/>
    <property type="molecule type" value="Genomic_DNA"/>
</dbReference>
<dbReference type="PANTHER" id="PTHR43229">
    <property type="entry name" value="NODULATION PROTEIN J"/>
    <property type="match status" value="1"/>
</dbReference>
<dbReference type="InterPro" id="IPR047817">
    <property type="entry name" value="ABC2_TM_bact-type"/>
</dbReference>
<feature type="transmembrane region" description="Helical" evidence="6">
    <location>
        <begin position="20"/>
        <end position="42"/>
    </location>
</feature>
<feature type="domain" description="ABC transmembrane type-2" evidence="7">
    <location>
        <begin position="14"/>
        <end position="240"/>
    </location>
</feature>
<comment type="caution">
    <text evidence="8">The sequence shown here is derived from an EMBL/GenBank/DDBJ whole genome shotgun (WGS) entry which is preliminary data.</text>
</comment>
<dbReference type="PRINTS" id="PR00164">
    <property type="entry name" value="ABC2TRNSPORT"/>
</dbReference>
<dbReference type="InterPro" id="IPR000412">
    <property type="entry name" value="ABC_2_transport"/>
</dbReference>
<dbReference type="Pfam" id="PF01061">
    <property type="entry name" value="ABC2_membrane"/>
    <property type="match status" value="1"/>
</dbReference>
<evidence type="ECO:0000256" key="1">
    <source>
        <dbReference type="ARBA" id="ARBA00004141"/>
    </source>
</evidence>
<dbReference type="GO" id="GO:0046677">
    <property type="term" value="P:response to antibiotic"/>
    <property type="evidence" value="ECO:0007669"/>
    <property type="project" value="UniProtKB-KW"/>
</dbReference>
<evidence type="ECO:0000256" key="3">
    <source>
        <dbReference type="ARBA" id="ARBA00022989"/>
    </source>
</evidence>
<reference evidence="8" key="1">
    <citation type="submission" date="2020-09" db="EMBL/GenBank/DDBJ databases">
        <title>Hoyosella lacisalsi sp. nov., a halotolerant actinobacterium isolated from soil of Lake Gudzhirganskoe.</title>
        <authorList>
            <person name="Yang Q."/>
            <person name="Guo P.Y."/>
            <person name="Liu S.W."/>
            <person name="Li F.N."/>
            <person name="Sun C.H."/>
        </authorList>
    </citation>
    <scope>NUCLEOTIDE SEQUENCE</scope>
    <source>
        <strain evidence="8">G463</strain>
    </source>
</reference>
<evidence type="ECO:0000313" key="8">
    <source>
        <dbReference type="EMBL" id="MBD8506495.1"/>
    </source>
</evidence>
<dbReference type="GO" id="GO:0140359">
    <property type="term" value="F:ABC-type transporter activity"/>
    <property type="evidence" value="ECO:0007669"/>
    <property type="project" value="InterPro"/>
</dbReference>
<accession>A0A927PKW9</accession>
<dbReference type="PANTHER" id="PTHR43229:SF2">
    <property type="entry name" value="NODULATION PROTEIN J"/>
    <property type="match status" value="1"/>
</dbReference>
<dbReference type="Proteomes" id="UP000642993">
    <property type="component" value="Unassembled WGS sequence"/>
</dbReference>
<evidence type="ECO:0000256" key="6">
    <source>
        <dbReference type="RuleBase" id="RU361157"/>
    </source>
</evidence>
<feature type="transmembrane region" description="Helical" evidence="6">
    <location>
        <begin position="216"/>
        <end position="238"/>
    </location>
</feature>
<comment type="similarity">
    <text evidence="6">Belongs to the ABC-2 integral membrane protein family.</text>
</comment>
<protein>
    <recommendedName>
        <fullName evidence="6">Transport permease protein</fullName>
    </recommendedName>
</protein>
<dbReference type="PROSITE" id="PS51012">
    <property type="entry name" value="ABC_TM2"/>
    <property type="match status" value="1"/>
</dbReference>
<keyword evidence="9" id="KW-1185">Reference proteome</keyword>
<sequence>MAYRGLLKLRRSPQQLYDVIILPIVGTVLFATIFGGVVTGSVDSYLPFLIPGVLVQIIVTVSVVTGVQLSDDISKGIFDRFNALPVARIAPLAGALAASTIRYAIAAIMTILVGYVMGYRAESILGLLLGAILVILAGFVVSWIFALLGVLLTEPSAVQGLSMLVLTPLMFASNALVPIETMPGWMQAVARFNPISHLVSALRELTMTGSPGSDTAWAILGLALILAVFVPLTVGAYMRRS</sequence>
<dbReference type="InterPro" id="IPR013525">
    <property type="entry name" value="ABC2_TM"/>
</dbReference>
<evidence type="ECO:0000313" key="9">
    <source>
        <dbReference type="Proteomes" id="UP000642993"/>
    </source>
</evidence>
<keyword evidence="6" id="KW-0813">Transport</keyword>
<dbReference type="InterPro" id="IPR051784">
    <property type="entry name" value="Nod_factor_ABC_transporter"/>
</dbReference>
<evidence type="ECO:0000256" key="5">
    <source>
        <dbReference type="ARBA" id="ARBA00023251"/>
    </source>
</evidence>
<feature type="transmembrane region" description="Helical" evidence="6">
    <location>
        <begin position="124"/>
        <end position="148"/>
    </location>
</feature>
<evidence type="ECO:0000256" key="4">
    <source>
        <dbReference type="ARBA" id="ARBA00023136"/>
    </source>
</evidence>
<organism evidence="8 9">
    <name type="scientific">Lolliginicoccus lacisalsi</name>
    <dbReference type="NCBI Taxonomy" id="2742202"/>
    <lineage>
        <taxon>Bacteria</taxon>
        <taxon>Bacillati</taxon>
        <taxon>Actinomycetota</taxon>
        <taxon>Actinomycetes</taxon>
        <taxon>Mycobacteriales</taxon>
        <taxon>Hoyosellaceae</taxon>
        <taxon>Lolliginicoccus</taxon>
    </lineage>
</organism>
<name>A0A927PKW9_9ACTN</name>
<keyword evidence="5" id="KW-0046">Antibiotic resistance</keyword>
<keyword evidence="4 6" id="KW-0472">Membrane</keyword>
<gene>
    <name evidence="8" type="ORF">HT102_08360</name>
</gene>
<keyword evidence="6" id="KW-1003">Cell membrane</keyword>
<comment type="subcellular location">
    <subcellularLocation>
        <location evidence="6">Cell membrane</location>
        <topology evidence="6">Multi-pass membrane protein</topology>
    </subcellularLocation>
    <subcellularLocation>
        <location evidence="1">Membrane</location>
        <topology evidence="1">Multi-pass membrane protein</topology>
    </subcellularLocation>
</comment>
<proteinExistence type="inferred from homology"/>
<dbReference type="AlphaFoldDB" id="A0A927PKW9"/>
<evidence type="ECO:0000259" key="7">
    <source>
        <dbReference type="PROSITE" id="PS51012"/>
    </source>
</evidence>
<keyword evidence="2 6" id="KW-0812">Transmembrane</keyword>
<dbReference type="PIRSF" id="PIRSF006648">
    <property type="entry name" value="DrrB"/>
    <property type="match status" value="1"/>
</dbReference>
<feature type="transmembrane region" description="Helical" evidence="6">
    <location>
        <begin position="160"/>
        <end position="179"/>
    </location>
</feature>
<dbReference type="GO" id="GO:0043190">
    <property type="term" value="C:ATP-binding cassette (ABC) transporter complex"/>
    <property type="evidence" value="ECO:0007669"/>
    <property type="project" value="InterPro"/>
</dbReference>
<feature type="transmembrane region" description="Helical" evidence="6">
    <location>
        <begin position="48"/>
        <end position="69"/>
    </location>
</feature>
<keyword evidence="3 6" id="KW-1133">Transmembrane helix</keyword>
<feature type="transmembrane region" description="Helical" evidence="6">
    <location>
        <begin position="89"/>
        <end position="118"/>
    </location>
</feature>